<feature type="chain" id="PRO_5011608760" description="DUF4374 domain-containing protein" evidence="1">
    <location>
        <begin position="28"/>
        <end position="399"/>
    </location>
</feature>
<name>A0A1G6XFG2_NIADE</name>
<accession>A0A1G6XFG2</accession>
<keyword evidence="3" id="KW-1185">Reference proteome</keyword>
<evidence type="ECO:0008006" key="4">
    <source>
        <dbReference type="Google" id="ProtNLM"/>
    </source>
</evidence>
<protein>
    <recommendedName>
        <fullName evidence="4">DUF4374 domain-containing protein</fullName>
    </recommendedName>
</protein>
<dbReference type="STRING" id="1285928.SAMN04487894_11354"/>
<reference evidence="3" key="1">
    <citation type="submission" date="2016-10" db="EMBL/GenBank/DDBJ databases">
        <authorList>
            <person name="Varghese N."/>
            <person name="Submissions S."/>
        </authorList>
    </citation>
    <scope>NUCLEOTIDE SEQUENCE [LARGE SCALE GENOMIC DNA]</scope>
    <source>
        <strain evidence="3">DSM 25811 / CCM 8410 / LMG 26954 / E90</strain>
    </source>
</reference>
<organism evidence="2 3">
    <name type="scientific">Niabella drilacis (strain DSM 25811 / CCM 8410 / CCUG 62505 / LMG 26954 / E90)</name>
    <dbReference type="NCBI Taxonomy" id="1285928"/>
    <lineage>
        <taxon>Bacteria</taxon>
        <taxon>Pseudomonadati</taxon>
        <taxon>Bacteroidota</taxon>
        <taxon>Chitinophagia</taxon>
        <taxon>Chitinophagales</taxon>
        <taxon>Chitinophagaceae</taxon>
        <taxon>Niabella</taxon>
    </lineage>
</organism>
<dbReference type="OrthoDB" id="738440at2"/>
<gene>
    <name evidence="2" type="ORF">SAMN04487894_11354</name>
</gene>
<feature type="signal peptide" evidence="1">
    <location>
        <begin position="1"/>
        <end position="27"/>
    </location>
</feature>
<dbReference type="EMBL" id="FMZO01000013">
    <property type="protein sequence ID" value="SDD76792.1"/>
    <property type="molecule type" value="Genomic_DNA"/>
</dbReference>
<keyword evidence="1" id="KW-0732">Signal</keyword>
<evidence type="ECO:0000313" key="3">
    <source>
        <dbReference type="Proteomes" id="UP000198757"/>
    </source>
</evidence>
<evidence type="ECO:0000256" key="1">
    <source>
        <dbReference type="SAM" id="SignalP"/>
    </source>
</evidence>
<dbReference type="PROSITE" id="PS51257">
    <property type="entry name" value="PROKAR_LIPOPROTEIN"/>
    <property type="match status" value="1"/>
</dbReference>
<dbReference type="Proteomes" id="UP000198757">
    <property type="component" value="Unassembled WGS sequence"/>
</dbReference>
<proteinExistence type="predicted"/>
<dbReference type="RefSeq" id="WP_090391898.1">
    <property type="nucleotide sequence ID" value="NZ_FMZO01000013.1"/>
</dbReference>
<dbReference type="AlphaFoldDB" id="A0A1G6XFG2"/>
<dbReference type="InterPro" id="IPR011044">
    <property type="entry name" value="Quino_amine_DH_bsu"/>
</dbReference>
<dbReference type="SUPFAM" id="SSF50969">
    <property type="entry name" value="YVTN repeat-like/Quinoprotein amine dehydrogenase"/>
    <property type="match status" value="1"/>
</dbReference>
<sequence>MLNAIKKQRVLLMAAALLGLVSCSKDDAPQPEPEAEKNYGVVVSAGTPAATYILNTSDLNQGALTTANNGAETNIGIITQRGTFFYGINDAGNLVKFTSSNKVNTIVKEVPFKQISWASYASFFAWKDDKTLVLFSMNDGLRFDFVSVNVETMAVGERKSINIPAPAADHYYWGNSVAFAGDKLYLSFNLTNATTSLPVGKTYLATMNFPDADNVTLTEDTRFNQPAHYNLSGPATFVDNGYVYFLNSPLIWIAGETGGSFSIYRVKTGETAIDKTYEFELTDRTKEEASNMFYLGNGKAIIKIFDKTQIATWQDYSGKYIASYYVVDVVNKTKTKLNIPAAIPSPYAFDILTDGNTAQIAALTQEGYFIYVYNAATGVITKGAKLEGASTVSRLAKYN</sequence>
<evidence type="ECO:0000313" key="2">
    <source>
        <dbReference type="EMBL" id="SDD76792.1"/>
    </source>
</evidence>